<dbReference type="SUPFAM" id="SSF109854">
    <property type="entry name" value="DinB/YfiT-like putative metalloenzymes"/>
    <property type="match status" value="1"/>
</dbReference>
<evidence type="ECO:0000313" key="2">
    <source>
        <dbReference type="EMBL" id="VAW43920.1"/>
    </source>
</evidence>
<organism evidence="2">
    <name type="scientific">hydrothermal vent metagenome</name>
    <dbReference type="NCBI Taxonomy" id="652676"/>
    <lineage>
        <taxon>unclassified sequences</taxon>
        <taxon>metagenomes</taxon>
        <taxon>ecological metagenomes</taxon>
    </lineage>
</organism>
<protein>
    <recommendedName>
        <fullName evidence="3">DinB family protein</fullName>
    </recommendedName>
</protein>
<reference evidence="2" key="1">
    <citation type="submission" date="2018-06" db="EMBL/GenBank/DDBJ databases">
        <authorList>
            <person name="Zhirakovskaya E."/>
        </authorList>
    </citation>
    <scope>NUCLEOTIDE SEQUENCE</scope>
</reference>
<dbReference type="InterPro" id="IPR007837">
    <property type="entry name" value="DinB"/>
</dbReference>
<dbReference type="InterPro" id="IPR034660">
    <property type="entry name" value="DinB/YfiT-like"/>
</dbReference>
<sequence>MEIISLSEKSQLMLMAEYNRLMNQRIFEASSSLSDEILNEDKGAFFKSIIMTLNHIMIGDILWLKRFSKHPSNYRSLKPVNDFTQAERLDQILFNDMDLFYKERKRLDEIIIKFCNELKEEDVTNPLNYTNFKNEIHCKNFGYLILHVFLHQVHHRGQVTTLLSQQGIDFGDTDIPEIVPDEKQA</sequence>
<gene>
    <name evidence="2" type="ORF">MNBD_GAMMA04-840</name>
</gene>
<dbReference type="GO" id="GO:0046872">
    <property type="term" value="F:metal ion binding"/>
    <property type="evidence" value="ECO:0007669"/>
    <property type="project" value="UniProtKB-KW"/>
</dbReference>
<evidence type="ECO:0008006" key="3">
    <source>
        <dbReference type="Google" id="ProtNLM"/>
    </source>
</evidence>
<dbReference type="Gene3D" id="1.20.120.450">
    <property type="entry name" value="dinb family like domain"/>
    <property type="match status" value="1"/>
</dbReference>
<dbReference type="EMBL" id="UOFB01000006">
    <property type="protein sequence ID" value="VAW43920.1"/>
    <property type="molecule type" value="Genomic_DNA"/>
</dbReference>
<evidence type="ECO:0000256" key="1">
    <source>
        <dbReference type="ARBA" id="ARBA00022723"/>
    </source>
</evidence>
<keyword evidence="1" id="KW-0479">Metal-binding</keyword>
<dbReference type="Pfam" id="PF05163">
    <property type="entry name" value="DinB"/>
    <property type="match status" value="1"/>
</dbReference>
<dbReference type="PANTHER" id="PTHR37302">
    <property type="entry name" value="SLR1116 PROTEIN"/>
    <property type="match status" value="1"/>
</dbReference>
<dbReference type="AlphaFoldDB" id="A0A3B0VU75"/>
<name>A0A3B0VU75_9ZZZZ</name>
<dbReference type="PANTHER" id="PTHR37302:SF1">
    <property type="entry name" value="PROTEIN DINB"/>
    <property type="match status" value="1"/>
</dbReference>
<proteinExistence type="predicted"/>
<accession>A0A3B0VU75</accession>